<dbReference type="EMBL" id="ADLD01000013">
    <property type="protein sequence ID" value="EHB92075.1"/>
    <property type="molecule type" value="Genomic_DNA"/>
</dbReference>
<organism evidence="1 2">
    <name type="scientific">Alistipes indistinctus YIT 12060</name>
    <dbReference type="NCBI Taxonomy" id="742725"/>
    <lineage>
        <taxon>Bacteria</taxon>
        <taxon>Pseudomonadati</taxon>
        <taxon>Bacteroidota</taxon>
        <taxon>Bacteroidia</taxon>
        <taxon>Bacteroidales</taxon>
        <taxon>Rikenellaceae</taxon>
        <taxon>Alistipes</taxon>
    </lineage>
</organism>
<dbReference type="RefSeq" id="WP_009134930.1">
    <property type="nucleotide sequence ID" value="NZ_CP102250.1"/>
</dbReference>
<comment type="caution">
    <text evidence="1">The sequence shown here is derived from an EMBL/GenBank/DDBJ whole genome shotgun (WGS) entry which is preliminary data.</text>
</comment>
<name>G5H938_9BACT</name>
<dbReference type="OrthoDB" id="1031347at2"/>
<dbReference type="PATRIC" id="fig|742725.3.peg.2194"/>
<accession>G5H938</accession>
<evidence type="ECO:0000313" key="2">
    <source>
        <dbReference type="Proteomes" id="UP000006008"/>
    </source>
</evidence>
<proteinExistence type="predicted"/>
<gene>
    <name evidence="1" type="ORF">HMPREF9450_02124</name>
</gene>
<dbReference type="eggNOG" id="ENOG5030Q56">
    <property type="taxonomic scope" value="Bacteria"/>
</dbReference>
<dbReference type="Proteomes" id="UP000006008">
    <property type="component" value="Unassembled WGS sequence"/>
</dbReference>
<dbReference type="STRING" id="742725.HMPREF9450_02124"/>
<dbReference type="CDD" id="cd19958">
    <property type="entry name" value="pyocin_knob"/>
    <property type="match status" value="1"/>
</dbReference>
<keyword evidence="2" id="KW-1185">Reference proteome</keyword>
<protein>
    <submittedName>
        <fullName evidence="1">Uncharacterized protein</fullName>
    </submittedName>
</protein>
<dbReference type="GeneID" id="92814855"/>
<reference evidence="1 2" key="1">
    <citation type="submission" date="2011-08" db="EMBL/GenBank/DDBJ databases">
        <title>The Genome Sequence of Alistipes indistinctus YIT 12060.</title>
        <authorList>
            <consortium name="The Broad Institute Genome Sequencing Platform"/>
            <person name="Earl A."/>
            <person name="Ward D."/>
            <person name="Feldgarden M."/>
            <person name="Gevers D."/>
            <person name="Morotomi M."/>
            <person name="Young S.K."/>
            <person name="Zeng Q."/>
            <person name="Gargeya S."/>
            <person name="Fitzgerald M."/>
            <person name="Haas B."/>
            <person name="Abouelleil A."/>
            <person name="Alvarado L."/>
            <person name="Arachchi H.M."/>
            <person name="Berlin A."/>
            <person name="Brown A."/>
            <person name="Chapman S.B."/>
            <person name="Chen Z."/>
            <person name="Dunbar C."/>
            <person name="Freedman E."/>
            <person name="Gearin G."/>
            <person name="Gellesch M."/>
            <person name="Goldberg J."/>
            <person name="Griggs A."/>
            <person name="Gujja S."/>
            <person name="Heiman D."/>
            <person name="Howarth C."/>
            <person name="Larson L."/>
            <person name="Lui A."/>
            <person name="MacDonald P.J.P."/>
            <person name="Montmayeur A."/>
            <person name="Murphy C."/>
            <person name="Neiman D."/>
            <person name="Pearson M."/>
            <person name="Priest M."/>
            <person name="Roberts A."/>
            <person name="Saif S."/>
            <person name="Shea T."/>
            <person name="Shenoy N."/>
            <person name="Sisk P."/>
            <person name="Stolte C."/>
            <person name="Sykes S."/>
            <person name="Wortman J."/>
            <person name="Nusbaum C."/>
            <person name="Birren B."/>
        </authorList>
    </citation>
    <scope>NUCLEOTIDE SEQUENCE [LARGE SCALE GENOMIC DNA]</scope>
    <source>
        <strain evidence="1 2">YIT 12060</strain>
    </source>
</reference>
<sequence>MYGLFAYKEITALRTKHVYRLEIYKKDFSGTAMELEEFSSSPFSITLEGEGDEIYRPIIKSYLSINIIDKDQFDYTQFFTSDAFGFRVFLLRNGVRLWSGYITPDSFGQDLQYRSTINLVARDNIGYLSEIDYDWFDYDFVSIEQLLTKAFDKIQAQFSLDNRVNIFSGNKPITDAYIQTVGLKDKTWFEVLEEVLSGCGLQLRYINDNYTLHDIANEVELGGNYTPTFIDRSQRVDFSPAWREEQLEQDYLKIDNFFNKMPNKDKYEFIKLNNKDFSRPGERLYTIQGWNQSEANASNGILFNNPDELYYNTSFNQDTGTYIFDKIPNTSMLINSDNKTEYPNSSISTSFICKKSSTPLHINIDAFNELFEVEYYEGIGHVISRHYGFNYNTYHLNFYCNIFLKKEDGSTLICKNNTWEPYDSSNQDYRIELNLPETPDPLTAESFQEDKTQLDIVVKSIPENGDLIFTIYRWGTSYTGTLLGSFAMRIDNIKMYFKDEKEDISGQESKITINESNNVKQSFDFKYGQIPDSSGGYLAFAGGLHDNDDYHTPLTDWYRSAFPENKYNLLELVGRGLAHHGKKARKIMTGTILFDGQDFSKILVIDNEKYVINGGTYDVTKETLTGEFIEVEPYSTDDYVITGGAVSGGSSNISTGGNRDTLLWTDNAANTKRVNELGVATSDDLAGSNLLIDNPEWSEAKRISADMLDDKFYWDKSLDTTEDKSDKDSWIIRTKHSIVSDKGISAYGLGSTSGGGASGSLGELVNVGQWADEVPAADRVMVQLAGATHWSAKPLADLVGLDTAALAQYLTANSYLKASDISSYLTWANLSGKPTVYPTSWELVTGRPTKLSDLTDDVVAGNYLPKPTWDAVFEVVTVDGTPVLKVKYDILGLKGITAYADGSLSGGFSGALVDLVDVAVTNLASGDILKYNGTHFVNVPVSSIAGASSWDQITGKPEYYPTRWADVSGAPTSLPASDVYPWAKAASKPSYVWSEIGSRPTKLSQFTNDLIPAWALSTNKPTYTAAEVGALALSGGVLAGDVYLGGGLAIRDNTASHSNVIGLLNTGDGTFFTAVGSGNRRMVLYSSVDLYRDNGSTQYRIYDSSNFNPSSKLDKSVWDEAFELKTVNGVRVISAKLDFLSVAGISAYATGPSSGGGGGGLDYDLLKQALTGAITPDGYPFTISASFLGAIDKTYLTGKLANTYADKVHTHLWADITDRPTALPANGGNADTVDNLHASSFAQIKSYNFPSGGVNNITDLDFTGNIQAHFPGAEYSCIWQGKDYQGTILQLKLRDYAGKQSMMYRGSLTKTWRTVWDSGNFNPDDKFGFSADQLSDLNNAPNNAFFVGAYNATNSPVQNSWSNGFTIAYGNNTDFRKQFCYAGEKWWTRGRDGVNWGTWRQIWDSGNFNPDNYLPLSGNKMITGDFQFKDGVSVRDAAGRSVVGLLDVAGDGVCVVVGNSAKKTRIVTPNDTPVYRNDGKGAYRIYDSSNSNISTVDWAAKNITAAGTVTATKLVLGGITIDVYNGALRVNGNLVATGGVTSLATA</sequence>
<dbReference type="HOGENOM" id="CLU_246576_0_0_10"/>
<evidence type="ECO:0000313" key="1">
    <source>
        <dbReference type="EMBL" id="EHB92075.1"/>
    </source>
</evidence>